<evidence type="ECO:0000256" key="6">
    <source>
        <dbReference type="ARBA" id="ARBA00022906"/>
    </source>
</evidence>
<keyword evidence="7" id="KW-1278">Translocase</keyword>
<gene>
    <name evidence="11" type="ORF">SAMN04488075_0970</name>
</gene>
<dbReference type="Proteomes" id="UP000199125">
    <property type="component" value="Unassembled WGS sequence"/>
</dbReference>
<dbReference type="Gene3D" id="3.40.50.300">
    <property type="entry name" value="P-loop containing nucleotide triphosphate hydrolases"/>
    <property type="match status" value="1"/>
</dbReference>
<feature type="domain" description="ABC transporter" evidence="10">
    <location>
        <begin position="9"/>
        <end position="224"/>
    </location>
</feature>
<dbReference type="Pfam" id="PF00005">
    <property type="entry name" value="ABC_tran"/>
    <property type="match status" value="1"/>
</dbReference>
<organism evidence="11 12">
    <name type="scientific">Paracoccus alkenifer</name>
    <dbReference type="NCBI Taxonomy" id="65735"/>
    <lineage>
        <taxon>Bacteria</taxon>
        <taxon>Pseudomonadati</taxon>
        <taxon>Pseudomonadota</taxon>
        <taxon>Alphaproteobacteria</taxon>
        <taxon>Rhodobacterales</taxon>
        <taxon>Paracoccaceae</taxon>
        <taxon>Paracoccus</taxon>
    </lineage>
</organism>
<dbReference type="AlphaFoldDB" id="A0A1H6K9F6"/>
<dbReference type="PANTHER" id="PTHR42734">
    <property type="entry name" value="METAL TRANSPORT SYSTEM ATP-BINDING PROTEIN TM_0124-RELATED"/>
    <property type="match status" value="1"/>
</dbReference>
<dbReference type="GO" id="GO:0006829">
    <property type="term" value="P:zinc ion transport"/>
    <property type="evidence" value="ECO:0007669"/>
    <property type="project" value="UniProtKB-KW"/>
</dbReference>
<keyword evidence="9" id="KW-0472">Membrane</keyword>
<dbReference type="GO" id="GO:0005524">
    <property type="term" value="F:ATP binding"/>
    <property type="evidence" value="ECO:0007669"/>
    <property type="project" value="UniProtKB-KW"/>
</dbReference>
<evidence type="ECO:0000256" key="9">
    <source>
        <dbReference type="ARBA" id="ARBA00023136"/>
    </source>
</evidence>
<dbReference type="PROSITE" id="PS00211">
    <property type="entry name" value="ABC_TRANSPORTER_1"/>
    <property type="match status" value="1"/>
</dbReference>
<sequence>MSGGAAPLVTLSGVAVELGGQEILRDIDLTIRRGEIVTVVGPNGSGKTTLMRTIIGAVAPSRGRVTRAPGLRLSYVPQRLAVDPSMPMMLGRFMNLPRRRDPATVAAALDRAGLAGMERRPISGLSGGQMQRALLARALLNDPELLILDEGTAGLDQPGVAAFYARIEQVNADTGCAVLMVSHDLQIVMRASDHVVCLNRHICCEGTPETVSLSPAYRGLFGAAGAESVALYRHHHDHSHDDGLPCAGLACAGDDEDAA</sequence>
<evidence type="ECO:0000256" key="3">
    <source>
        <dbReference type="ARBA" id="ARBA00022741"/>
    </source>
</evidence>
<dbReference type="GO" id="GO:0016887">
    <property type="term" value="F:ATP hydrolysis activity"/>
    <property type="evidence" value="ECO:0007669"/>
    <property type="project" value="InterPro"/>
</dbReference>
<evidence type="ECO:0000259" key="10">
    <source>
        <dbReference type="PROSITE" id="PS50893"/>
    </source>
</evidence>
<dbReference type="InterPro" id="IPR050153">
    <property type="entry name" value="Metal_Ion_Import_ABC"/>
</dbReference>
<dbReference type="GO" id="GO:0010043">
    <property type="term" value="P:response to zinc ion"/>
    <property type="evidence" value="ECO:0007669"/>
    <property type="project" value="TreeGrafter"/>
</dbReference>
<evidence type="ECO:0000256" key="4">
    <source>
        <dbReference type="ARBA" id="ARBA00022833"/>
    </source>
</evidence>
<evidence type="ECO:0000256" key="7">
    <source>
        <dbReference type="ARBA" id="ARBA00022967"/>
    </source>
</evidence>
<evidence type="ECO:0000256" key="8">
    <source>
        <dbReference type="ARBA" id="ARBA00023065"/>
    </source>
</evidence>
<evidence type="ECO:0000313" key="11">
    <source>
        <dbReference type="EMBL" id="SEH71949.1"/>
    </source>
</evidence>
<keyword evidence="1" id="KW-0813">Transport</keyword>
<dbReference type="InterPro" id="IPR017871">
    <property type="entry name" value="ABC_transporter-like_CS"/>
</dbReference>
<dbReference type="InterPro" id="IPR003439">
    <property type="entry name" value="ABC_transporter-like_ATP-bd"/>
</dbReference>
<accession>A0A1H6K9F6</accession>
<evidence type="ECO:0000256" key="2">
    <source>
        <dbReference type="ARBA" id="ARBA00022475"/>
    </source>
</evidence>
<dbReference type="SUPFAM" id="SSF52540">
    <property type="entry name" value="P-loop containing nucleoside triphosphate hydrolases"/>
    <property type="match status" value="1"/>
</dbReference>
<keyword evidence="2" id="KW-1003">Cell membrane</keyword>
<evidence type="ECO:0000256" key="1">
    <source>
        <dbReference type="ARBA" id="ARBA00022448"/>
    </source>
</evidence>
<dbReference type="EMBL" id="FNXG01000001">
    <property type="protein sequence ID" value="SEH71949.1"/>
    <property type="molecule type" value="Genomic_DNA"/>
</dbReference>
<evidence type="ECO:0000256" key="5">
    <source>
        <dbReference type="ARBA" id="ARBA00022840"/>
    </source>
</evidence>
<dbReference type="STRING" id="65735.SAMN04488075_0970"/>
<dbReference type="PANTHER" id="PTHR42734:SF9">
    <property type="entry name" value="ZINC IMPORT ATP-BINDING PROTEIN ZNUC"/>
    <property type="match status" value="1"/>
</dbReference>
<keyword evidence="12" id="KW-1185">Reference proteome</keyword>
<evidence type="ECO:0000313" key="12">
    <source>
        <dbReference type="Proteomes" id="UP000199125"/>
    </source>
</evidence>
<dbReference type="InterPro" id="IPR027417">
    <property type="entry name" value="P-loop_NTPase"/>
</dbReference>
<proteinExistence type="predicted"/>
<name>A0A1H6K9F6_9RHOB</name>
<dbReference type="SMART" id="SM00382">
    <property type="entry name" value="AAA"/>
    <property type="match status" value="1"/>
</dbReference>
<keyword evidence="6" id="KW-0864">Zinc transport</keyword>
<keyword evidence="4" id="KW-0862">Zinc</keyword>
<reference evidence="12" key="1">
    <citation type="submission" date="2016-10" db="EMBL/GenBank/DDBJ databases">
        <authorList>
            <person name="Varghese N."/>
            <person name="Submissions S."/>
        </authorList>
    </citation>
    <scope>NUCLEOTIDE SEQUENCE [LARGE SCALE GENOMIC DNA]</scope>
    <source>
        <strain evidence="12">DSM 11593</strain>
    </source>
</reference>
<protein>
    <submittedName>
        <fullName evidence="11">Zinc transport system ATP-binding protein</fullName>
    </submittedName>
</protein>
<keyword evidence="5 11" id="KW-0067">ATP-binding</keyword>
<dbReference type="OrthoDB" id="9780942at2"/>
<dbReference type="InterPro" id="IPR003593">
    <property type="entry name" value="AAA+_ATPase"/>
</dbReference>
<dbReference type="PROSITE" id="PS50893">
    <property type="entry name" value="ABC_TRANSPORTER_2"/>
    <property type="match status" value="1"/>
</dbReference>
<keyword evidence="3" id="KW-0547">Nucleotide-binding</keyword>
<keyword evidence="8" id="KW-0406">Ion transport</keyword>
<dbReference type="RefSeq" id="WP_090845740.1">
    <property type="nucleotide sequence ID" value="NZ_FNXG01000001.1"/>
</dbReference>